<keyword evidence="2" id="KW-1133">Transmembrane helix</keyword>
<keyword evidence="2" id="KW-0812">Transmembrane</keyword>
<proteinExistence type="predicted"/>
<keyword evidence="4" id="KW-1185">Reference proteome</keyword>
<reference evidence="3 4" key="1">
    <citation type="journal article" date="2017" name="BMC Genomics">
        <title>Comparative genomic and phylogenomic analyses of the Bifidobacteriaceae family.</title>
        <authorList>
            <person name="Lugli G.A."/>
            <person name="Milani C."/>
            <person name="Turroni F."/>
            <person name="Duranti S."/>
            <person name="Mancabelli L."/>
            <person name="Mangifesta M."/>
            <person name="Ferrario C."/>
            <person name="Modesto M."/>
            <person name="Mattarelli P."/>
            <person name="Jiri K."/>
            <person name="van Sinderen D."/>
            <person name="Ventura M."/>
        </authorList>
    </citation>
    <scope>NUCLEOTIDE SEQUENCE [LARGE SCALE GENOMIC DNA]</scope>
    <source>
        <strain evidence="3 4">LMG 21773</strain>
    </source>
</reference>
<accession>A0A261F9H7</accession>
<feature type="transmembrane region" description="Helical" evidence="2">
    <location>
        <begin position="128"/>
        <end position="153"/>
    </location>
</feature>
<protein>
    <recommendedName>
        <fullName evidence="5">DUF3043 domain-containing protein</fullName>
    </recommendedName>
</protein>
<dbReference type="EMBL" id="MWWU01000002">
    <property type="protein sequence ID" value="OZG55807.1"/>
    <property type="molecule type" value="Genomic_DNA"/>
</dbReference>
<dbReference type="InterPro" id="IPR021403">
    <property type="entry name" value="DUF3043"/>
</dbReference>
<evidence type="ECO:0008006" key="5">
    <source>
        <dbReference type="Google" id="ProtNLM"/>
    </source>
</evidence>
<name>A0A261F9H7_9BIFI</name>
<keyword evidence="2" id="KW-0472">Membrane</keyword>
<evidence type="ECO:0000256" key="2">
    <source>
        <dbReference type="SAM" id="Phobius"/>
    </source>
</evidence>
<feature type="compositionally biased region" description="Basic and acidic residues" evidence="1">
    <location>
        <begin position="36"/>
        <end position="66"/>
    </location>
</feature>
<gene>
    <name evidence="3" type="ORF">AEAE_0295</name>
</gene>
<dbReference type="RefSeq" id="WP_094689421.1">
    <property type="nucleotide sequence ID" value="NZ_JACBYZ010000001.1"/>
</dbReference>
<feature type="transmembrane region" description="Helical" evidence="2">
    <location>
        <begin position="102"/>
        <end position="122"/>
    </location>
</feature>
<evidence type="ECO:0000313" key="3">
    <source>
        <dbReference type="EMBL" id="OZG55807.1"/>
    </source>
</evidence>
<sequence length="203" mass="23654">MTWNPFKSKKAEAEQPQASAKQGGKGRPTPSRKQAQAKEYRPLVPTNEERKARYKEEKKRLRARQDRQYEAMEQGDLRNMPRAEQLPIRVYVRDYVDARRNLAEWFLPVSLVCIVLAFIFGMLPQLAILSFVVVVLMYVYMLAAIVDMFVMWLHGLKPQLVAKFGTDKIKAARCASYAVTRAMNVRRWRIPKPRSAKRGEWPR</sequence>
<feature type="region of interest" description="Disordered" evidence="1">
    <location>
        <begin position="1"/>
        <end position="66"/>
    </location>
</feature>
<comment type="caution">
    <text evidence="3">The sequence shown here is derived from an EMBL/GenBank/DDBJ whole genome shotgun (WGS) entry which is preliminary data.</text>
</comment>
<evidence type="ECO:0000256" key="1">
    <source>
        <dbReference type="SAM" id="MobiDB-lite"/>
    </source>
</evidence>
<organism evidence="3 4">
    <name type="scientific">Aeriscardovia aeriphila</name>
    <dbReference type="NCBI Taxonomy" id="218139"/>
    <lineage>
        <taxon>Bacteria</taxon>
        <taxon>Bacillati</taxon>
        <taxon>Actinomycetota</taxon>
        <taxon>Actinomycetes</taxon>
        <taxon>Bifidobacteriales</taxon>
        <taxon>Bifidobacteriaceae</taxon>
        <taxon>Aeriscardovia</taxon>
    </lineage>
</organism>
<evidence type="ECO:0000313" key="4">
    <source>
        <dbReference type="Proteomes" id="UP000228976"/>
    </source>
</evidence>
<dbReference type="Proteomes" id="UP000228976">
    <property type="component" value="Unassembled WGS sequence"/>
</dbReference>
<dbReference type="AlphaFoldDB" id="A0A261F9H7"/>
<dbReference type="OrthoDB" id="5194448at2"/>
<dbReference type="Pfam" id="PF11241">
    <property type="entry name" value="DUF3043"/>
    <property type="match status" value="1"/>
</dbReference>